<organism evidence="7">
    <name type="scientific">Physcomitrium patens</name>
    <name type="common">Spreading-leaved earth moss</name>
    <name type="synonym">Physcomitrella patens</name>
    <dbReference type="NCBI Taxonomy" id="3218"/>
    <lineage>
        <taxon>Eukaryota</taxon>
        <taxon>Viridiplantae</taxon>
        <taxon>Streptophyta</taxon>
        <taxon>Embryophyta</taxon>
        <taxon>Bryophyta</taxon>
        <taxon>Bryophytina</taxon>
        <taxon>Bryopsida</taxon>
        <taxon>Funariidae</taxon>
        <taxon>Funariales</taxon>
        <taxon>Funariaceae</taxon>
        <taxon>Physcomitrium</taxon>
    </lineage>
</organism>
<name>A9RIJ1_PHYPA</name>
<dbReference type="GO" id="GO:0050660">
    <property type="term" value="F:flavin adenine dinucleotide binding"/>
    <property type="evidence" value="ECO:0007669"/>
    <property type="project" value="InterPro"/>
</dbReference>
<dbReference type="AlphaFoldDB" id="A9RIJ1"/>
<dbReference type="EMBL" id="ABEU02000011">
    <property type="protein sequence ID" value="PNR45221.1"/>
    <property type="molecule type" value="Genomic_DNA"/>
</dbReference>
<evidence type="ECO:0000256" key="5">
    <source>
        <dbReference type="ARBA" id="ARBA00023002"/>
    </source>
</evidence>
<keyword evidence="9" id="KW-1185">Reference proteome</keyword>
<dbReference type="SUPFAM" id="SSF51905">
    <property type="entry name" value="FAD/NAD(P)-binding domain"/>
    <property type="match status" value="1"/>
</dbReference>
<dbReference type="HOGENOM" id="CLU_058179_0_0_1"/>
<gene>
    <name evidence="7" type="ORF">PHYPA_014992</name>
</gene>
<dbReference type="STRING" id="3218.A9RIJ1"/>
<dbReference type="OMA" id="MPSTIVL"/>
<dbReference type="InterPro" id="IPR036188">
    <property type="entry name" value="FAD/NAD-bd_sf"/>
</dbReference>
<dbReference type="PANTHER" id="PTHR10961:SF10">
    <property type="entry name" value="FAD DEPENDENT OXIDOREDUCTASE DOMAIN-CONTAINING PROTEIN"/>
    <property type="match status" value="1"/>
</dbReference>
<evidence type="ECO:0000256" key="3">
    <source>
        <dbReference type="ARBA" id="ARBA00022630"/>
    </source>
</evidence>
<dbReference type="Proteomes" id="UP000006727">
    <property type="component" value="Chromosome 11"/>
</dbReference>
<evidence type="ECO:0000256" key="1">
    <source>
        <dbReference type="ARBA" id="ARBA00001974"/>
    </source>
</evidence>
<dbReference type="eggNOG" id="ENOG502S1Z1">
    <property type="taxonomic scope" value="Eukaryota"/>
</dbReference>
<keyword evidence="5" id="KW-0560">Oxidoreductase</keyword>
<dbReference type="Gene3D" id="3.50.50.60">
    <property type="entry name" value="FAD/NAD(P)-binding domain"/>
    <property type="match status" value="2"/>
</dbReference>
<proteinExistence type="inferred from homology"/>
<dbReference type="Gramene" id="Pp3c11_13650V3.1">
    <property type="protein sequence ID" value="Pp3c11_13650V3.1"/>
    <property type="gene ID" value="Pp3c11_13650"/>
</dbReference>
<evidence type="ECO:0000259" key="6">
    <source>
        <dbReference type="Pfam" id="PF01266"/>
    </source>
</evidence>
<keyword evidence="4" id="KW-0274">FAD</keyword>
<evidence type="ECO:0000313" key="9">
    <source>
        <dbReference type="Proteomes" id="UP000006727"/>
    </source>
</evidence>
<accession>A9RIJ1</accession>
<evidence type="ECO:0000256" key="4">
    <source>
        <dbReference type="ARBA" id="ARBA00022827"/>
    </source>
</evidence>
<reference evidence="8" key="3">
    <citation type="submission" date="2020-12" db="UniProtKB">
        <authorList>
            <consortium name="EnsemblPlants"/>
        </authorList>
    </citation>
    <scope>IDENTIFICATION</scope>
</reference>
<dbReference type="PANTHER" id="PTHR10961">
    <property type="entry name" value="PEROXISOMAL SARCOSINE OXIDASE"/>
    <property type="match status" value="1"/>
</dbReference>
<comment type="cofactor">
    <cofactor evidence="1">
        <name>FAD</name>
        <dbReference type="ChEBI" id="CHEBI:57692"/>
    </cofactor>
</comment>
<dbReference type="GO" id="GO:0008115">
    <property type="term" value="F:sarcosine oxidase activity"/>
    <property type="evidence" value="ECO:0000318"/>
    <property type="project" value="GO_Central"/>
</dbReference>
<dbReference type="PaxDb" id="3218-PP1S11_174V6.1"/>
<reference evidence="7 9" key="2">
    <citation type="journal article" date="2018" name="Plant J.">
        <title>The Physcomitrella patens chromosome-scale assembly reveals moss genome structure and evolution.</title>
        <authorList>
            <person name="Lang D."/>
            <person name="Ullrich K.K."/>
            <person name="Murat F."/>
            <person name="Fuchs J."/>
            <person name="Jenkins J."/>
            <person name="Haas F.B."/>
            <person name="Piednoel M."/>
            <person name="Gundlach H."/>
            <person name="Van Bel M."/>
            <person name="Meyberg R."/>
            <person name="Vives C."/>
            <person name="Morata J."/>
            <person name="Symeonidi A."/>
            <person name="Hiss M."/>
            <person name="Muchero W."/>
            <person name="Kamisugi Y."/>
            <person name="Saleh O."/>
            <person name="Blanc G."/>
            <person name="Decker E.L."/>
            <person name="van Gessel N."/>
            <person name="Grimwood J."/>
            <person name="Hayes R.D."/>
            <person name="Graham S.W."/>
            <person name="Gunter L.E."/>
            <person name="McDaniel S.F."/>
            <person name="Hoernstein S.N.W."/>
            <person name="Larsson A."/>
            <person name="Li F.W."/>
            <person name="Perroud P.F."/>
            <person name="Phillips J."/>
            <person name="Ranjan P."/>
            <person name="Rokshar D.S."/>
            <person name="Rothfels C.J."/>
            <person name="Schneider L."/>
            <person name="Shu S."/>
            <person name="Stevenson D.W."/>
            <person name="Thummler F."/>
            <person name="Tillich M."/>
            <person name="Villarreal Aguilar J.C."/>
            <person name="Widiez T."/>
            <person name="Wong G.K."/>
            <person name="Wymore A."/>
            <person name="Zhang Y."/>
            <person name="Zimmer A.D."/>
            <person name="Quatrano R.S."/>
            <person name="Mayer K.F.X."/>
            <person name="Goodstein D."/>
            <person name="Casacuberta J.M."/>
            <person name="Vandepoele K."/>
            <person name="Reski R."/>
            <person name="Cuming A.C."/>
            <person name="Tuskan G.A."/>
            <person name="Maumus F."/>
            <person name="Salse J."/>
            <person name="Schmutz J."/>
            <person name="Rensing S.A."/>
        </authorList>
    </citation>
    <scope>NUCLEOTIDE SEQUENCE [LARGE SCALE GENOMIC DNA]</scope>
    <source>
        <strain evidence="8 9">cv. Gransden 2004</strain>
    </source>
</reference>
<evidence type="ECO:0000313" key="8">
    <source>
        <dbReference type="EnsemblPlants" id="Pp3c11_13650V3.1"/>
    </source>
</evidence>
<dbReference type="InterPro" id="IPR045170">
    <property type="entry name" value="MTOX"/>
</dbReference>
<reference evidence="7 9" key="1">
    <citation type="journal article" date="2008" name="Science">
        <title>The Physcomitrella genome reveals evolutionary insights into the conquest of land by plants.</title>
        <authorList>
            <person name="Rensing S."/>
            <person name="Lang D."/>
            <person name="Zimmer A."/>
            <person name="Terry A."/>
            <person name="Salamov A."/>
            <person name="Shapiro H."/>
            <person name="Nishiyama T."/>
            <person name="Perroud P.-F."/>
            <person name="Lindquist E."/>
            <person name="Kamisugi Y."/>
            <person name="Tanahashi T."/>
            <person name="Sakakibara K."/>
            <person name="Fujita T."/>
            <person name="Oishi K."/>
            <person name="Shin-I T."/>
            <person name="Kuroki Y."/>
            <person name="Toyoda A."/>
            <person name="Suzuki Y."/>
            <person name="Hashimoto A."/>
            <person name="Yamaguchi K."/>
            <person name="Sugano A."/>
            <person name="Kohara Y."/>
            <person name="Fujiyama A."/>
            <person name="Anterola A."/>
            <person name="Aoki S."/>
            <person name="Ashton N."/>
            <person name="Barbazuk W.B."/>
            <person name="Barker E."/>
            <person name="Bennetzen J."/>
            <person name="Bezanilla M."/>
            <person name="Blankenship R."/>
            <person name="Cho S.H."/>
            <person name="Dutcher S."/>
            <person name="Estelle M."/>
            <person name="Fawcett J.A."/>
            <person name="Gundlach H."/>
            <person name="Hanada K."/>
            <person name="Heyl A."/>
            <person name="Hicks K.A."/>
            <person name="Hugh J."/>
            <person name="Lohr M."/>
            <person name="Mayer K."/>
            <person name="Melkozernov A."/>
            <person name="Murata T."/>
            <person name="Nelson D."/>
            <person name="Pils B."/>
            <person name="Prigge M."/>
            <person name="Reiss B."/>
            <person name="Renner T."/>
            <person name="Rombauts S."/>
            <person name="Rushton P."/>
            <person name="Sanderfoot A."/>
            <person name="Schween G."/>
            <person name="Shiu S.-H."/>
            <person name="Stueber K."/>
            <person name="Theodoulou F.L."/>
            <person name="Tu H."/>
            <person name="Van de Peer Y."/>
            <person name="Verrier P.J."/>
            <person name="Waters E."/>
            <person name="Wood A."/>
            <person name="Yang L."/>
            <person name="Cove D."/>
            <person name="Cuming A."/>
            <person name="Hasebe M."/>
            <person name="Lucas S."/>
            <person name="Mishler D.B."/>
            <person name="Reski R."/>
            <person name="Grigoriev I."/>
            <person name="Quatrano R.S."/>
            <person name="Boore J.L."/>
        </authorList>
    </citation>
    <scope>NUCLEOTIDE SEQUENCE [LARGE SCALE GENOMIC DNA]</scope>
    <source>
        <strain evidence="8 9">cv. Gransden 2004</strain>
    </source>
</reference>
<feature type="domain" description="FAD dependent oxidoreductase" evidence="6">
    <location>
        <begin position="9"/>
        <end position="342"/>
    </location>
</feature>
<sequence length="379" mass="41010">MELNCIFEVAVIGLGLIGSAACRYLSLSSDSVLGVGPPEPRDWKTHTGVFASHYDEARLTRVVDKDDVWSKLAARSIESYKSVEASGIKFHHPVGFLRVTPFYQEQGDTLLAAYETGKRNGAAVELIESGGAGYVNPRALVQAQLEVAAKHDALIVTETAVSIEPTESGVIITTDSGRLLRAKKVLICADAYSNSLLPNRELALTTHLVSVLLGEVDTEEAEKLKSMPSIIWRLHNHPYFHSIYASPPVSYPDGKRYIKIGGRSGNHTANRPLRSLWNGFTATAGRRKRNRSTRKSCIVTYTATNYPYIAAVDGKREADAQVFVCTGGCGAAAKSSDEIGRMGALLVSRGAWNHDLPSDLFKPVSAAVKRNAGTTPPQA</sequence>
<dbReference type="EnsemblPlants" id="Pp3c11_13650V3.1">
    <property type="protein sequence ID" value="Pp3c11_13650V3.1"/>
    <property type="gene ID" value="Pp3c11_13650"/>
</dbReference>
<evidence type="ECO:0000313" key="7">
    <source>
        <dbReference type="EMBL" id="PNR45221.1"/>
    </source>
</evidence>
<comment type="similarity">
    <text evidence="2">Belongs to the MSOX/MTOX family.</text>
</comment>
<protein>
    <recommendedName>
        <fullName evidence="6">FAD dependent oxidoreductase domain-containing protein</fullName>
    </recommendedName>
</protein>
<dbReference type="InterPro" id="IPR006076">
    <property type="entry name" value="FAD-dep_OxRdtase"/>
</dbReference>
<evidence type="ECO:0000256" key="2">
    <source>
        <dbReference type="ARBA" id="ARBA00010989"/>
    </source>
</evidence>
<keyword evidence="3" id="KW-0285">Flavoprotein</keyword>
<dbReference type="Pfam" id="PF01266">
    <property type="entry name" value="DAO"/>
    <property type="match status" value="1"/>
</dbReference>
<dbReference type="InParanoid" id="A9RIJ1"/>
<dbReference type="Gene3D" id="3.30.9.10">
    <property type="entry name" value="D-Amino Acid Oxidase, subunit A, domain 2"/>
    <property type="match status" value="2"/>
</dbReference>